<dbReference type="GO" id="GO:0005886">
    <property type="term" value="C:plasma membrane"/>
    <property type="evidence" value="ECO:0007669"/>
    <property type="project" value="UniProtKB-SubCell"/>
</dbReference>
<feature type="transmembrane region" description="Helical" evidence="7">
    <location>
        <begin position="351"/>
        <end position="368"/>
    </location>
</feature>
<evidence type="ECO:0000256" key="4">
    <source>
        <dbReference type="ARBA" id="ARBA00022692"/>
    </source>
</evidence>
<dbReference type="RefSeq" id="WP_256308768.1">
    <property type="nucleotide sequence ID" value="NZ_JANHAW010000003.1"/>
</dbReference>
<evidence type="ECO:0000256" key="7">
    <source>
        <dbReference type="SAM" id="Phobius"/>
    </source>
</evidence>
<dbReference type="Pfam" id="PF13440">
    <property type="entry name" value="Polysacc_synt_3"/>
    <property type="match status" value="1"/>
</dbReference>
<feature type="transmembrane region" description="Helical" evidence="7">
    <location>
        <begin position="110"/>
        <end position="131"/>
    </location>
</feature>
<evidence type="ECO:0000256" key="6">
    <source>
        <dbReference type="ARBA" id="ARBA00023136"/>
    </source>
</evidence>
<dbReference type="PANTHER" id="PTHR30250">
    <property type="entry name" value="PST FAMILY PREDICTED COLANIC ACID TRANSPORTER"/>
    <property type="match status" value="1"/>
</dbReference>
<comment type="caution">
    <text evidence="8">The sequence shown here is derived from an EMBL/GenBank/DDBJ whole genome shotgun (WGS) entry which is preliminary data.</text>
</comment>
<feature type="transmembrane region" description="Helical" evidence="7">
    <location>
        <begin position="228"/>
        <end position="245"/>
    </location>
</feature>
<dbReference type="CDD" id="cd13127">
    <property type="entry name" value="MATE_tuaB_like"/>
    <property type="match status" value="1"/>
</dbReference>
<keyword evidence="6 7" id="KW-0472">Membrane</keyword>
<sequence>MDRSIQSGLWAGGIKFSSRFLQILMLIILARLLVPRQFGLVGIALISLSATRNFSKIGLKSALVQRRDENVDKYLDTAWCLEALRGAVIFGVLFALAPTIAGVFDEPSATPLIRVIGLGPLLFGLRNPGIIYFRKDLEFHKEFVYKVSGGFVQFFVGVGYALVSPTVWALVFAYVSADVFRFGLSYFIHDYRPRPSFDSSIAKELIDYGKWITASSVLYFLYREGDDAFVGWFISATALGFYQYAYRIADTPSSEVSEVIASVSFPAFSKLQDKPAELRQTLLATTRVTGFVTIPMSLGIAIVAPSFVPVVLGSEWTRMIRPMQLLALYGLFHSITRNFGSIFKALDRPDILAKLAALRVACIAVLIWPAADLFGIEGVALVVVGVYAFPMLPLDVFVVSRLTQTAPMALVKEWFYPAIAAGIMLGILWQLRRMLEVGPLVELVVLIPSGIVVYTVNCLLFARYLSWRIEDDIRSIGRSLG</sequence>
<evidence type="ECO:0000313" key="8">
    <source>
        <dbReference type="EMBL" id="MFD1686141.1"/>
    </source>
</evidence>
<evidence type="ECO:0000256" key="5">
    <source>
        <dbReference type="ARBA" id="ARBA00022989"/>
    </source>
</evidence>
<keyword evidence="4 7" id="KW-0812">Transmembrane</keyword>
<feature type="transmembrane region" description="Helical" evidence="7">
    <location>
        <begin position="443"/>
        <end position="465"/>
    </location>
</feature>
<name>A0ABD6DY12_9EURY</name>
<organism evidence="8 9">
    <name type="scientific">Halobellus litoreus</name>
    <dbReference type="NCBI Taxonomy" id="755310"/>
    <lineage>
        <taxon>Archaea</taxon>
        <taxon>Methanobacteriati</taxon>
        <taxon>Methanobacteriota</taxon>
        <taxon>Stenosarchaea group</taxon>
        <taxon>Halobacteria</taxon>
        <taxon>Halobacteriales</taxon>
        <taxon>Haloferacaceae</taxon>
        <taxon>Halobellus</taxon>
    </lineage>
</organism>
<comment type="subcellular location">
    <subcellularLocation>
        <location evidence="1">Cell membrane</location>
        <topology evidence="1">Multi-pass membrane protein</topology>
    </subcellularLocation>
</comment>
<dbReference type="InterPro" id="IPR050833">
    <property type="entry name" value="Poly_Biosynth_Transport"/>
</dbReference>
<keyword evidence="9" id="KW-1185">Reference proteome</keyword>
<evidence type="ECO:0000256" key="3">
    <source>
        <dbReference type="ARBA" id="ARBA00022475"/>
    </source>
</evidence>
<keyword evidence="3" id="KW-1003">Cell membrane</keyword>
<feature type="transmembrane region" description="Helical" evidence="7">
    <location>
        <begin position="83"/>
        <end position="104"/>
    </location>
</feature>
<feature type="transmembrane region" description="Helical" evidence="7">
    <location>
        <begin position="414"/>
        <end position="431"/>
    </location>
</feature>
<dbReference type="PANTHER" id="PTHR30250:SF10">
    <property type="entry name" value="LIPOPOLYSACCHARIDE BIOSYNTHESIS PROTEIN WZXC"/>
    <property type="match status" value="1"/>
</dbReference>
<dbReference type="Proteomes" id="UP001597092">
    <property type="component" value="Unassembled WGS sequence"/>
</dbReference>
<keyword evidence="5 7" id="KW-1133">Transmembrane helix</keyword>
<evidence type="ECO:0000256" key="2">
    <source>
        <dbReference type="ARBA" id="ARBA00007430"/>
    </source>
</evidence>
<evidence type="ECO:0000313" key="9">
    <source>
        <dbReference type="Proteomes" id="UP001597092"/>
    </source>
</evidence>
<dbReference type="EMBL" id="JBHUDP010000003">
    <property type="protein sequence ID" value="MFD1686141.1"/>
    <property type="molecule type" value="Genomic_DNA"/>
</dbReference>
<dbReference type="AlphaFoldDB" id="A0ABD6DY12"/>
<proteinExistence type="inferred from homology"/>
<feature type="transmembrane region" description="Helical" evidence="7">
    <location>
        <begin position="380"/>
        <end position="402"/>
    </location>
</feature>
<gene>
    <name evidence="8" type="ORF">ACFSAS_11010</name>
</gene>
<comment type="similarity">
    <text evidence="2">Belongs to the polysaccharide synthase family.</text>
</comment>
<evidence type="ECO:0000256" key="1">
    <source>
        <dbReference type="ARBA" id="ARBA00004651"/>
    </source>
</evidence>
<protein>
    <submittedName>
        <fullName evidence="8">Lipopolysaccharide biosynthesis protein</fullName>
    </submittedName>
</protein>
<feature type="transmembrane region" description="Helical" evidence="7">
    <location>
        <begin position="288"/>
        <end position="308"/>
    </location>
</feature>
<accession>A0ABD6DY12</accession>
<reference evidence="8 9" key="1">
    <citation type="journal article" date="2019" name="Int. J. Syst. Evol. Microbiol.">
        <title>The Global Catalogue of Microorganisms (GCM) 10K type strain sequencing project: providing services to taxonomists for standard genome sequencing and annotation.</title>
        <authorList>
            <consortium name="The Broad Institute Genomics Platform"/>
            <consortium name="The Broad Institute Genome Sequencing Center for Infectious Disease"/>
            <person name="Wu L."/>
            <person name="Ma J."/>
        </authorList>
    </citation>
    <scope>NUCLEOTIDE SEQUENCE [LARGE SCALE GENOMIC DNA]</scope>
    <source>
        <strain evidence="8 9">CGMCC 1.10387</strain>
    </source>
</reference>